<evidence type="ECO:0000313" key="2">
    <source>
        <dbReference type="Proteomes" id="UP000887116"/>
    </source>
</evidence>
<dbReference type="AlphaFoldDB" id="A0A8X6GIQ5"/>
<comment type="caution">
    <text evidence="1">The sequence shown here is derived from an EMBL/GenBank/DDBJ whole genome shotgun (WGS) entry which is preliminary data.</text>
</comment>
<gene>
    <name evidence="1" type="ORF">TNCT_219141</name>
</gene>
<organism evidence="1 2">
    <name type="scientific">Trichonephila clavata</name>
    <name type="common">Joro spider</name>
    <name type="synonym">Nephila clavata</name>
    <dbReference type="NCBI Taxonomy" id="2740835"/>
    <lineage>
        <taxon>Eukaryota</taxon>
        <taxon>Metazoa</taxon>
        <taxon>Ecdysozoa</taxon>
        <taxon>Arthropoda</taxon>
        <taxon>Chelicerata</taxon>
        <taxon>Arachnida</taxon>
        <taxon>Araneae</taxon>
        <taxon>Araneomorphae</taxon>
        <taxon>Entelegynae</taxon>
        <taxon>Araneoidea</taxon>
        <taxon>Nephilidae</taxon>
        <taxon>Trichonephila</taxon>
    </lineage>
</organism>
<accession>A0A8X6GIQ5</accession>
<dbReference type="EMBL" id="BMAO01035669">
    <property type="protein sequence ID" value="GFR05147.1"/>
    <property type="molecule type" value="Genomic_DNA"/>
</dbReference>
<evidence type="ECO:0000313" key="1">
    <source>
        <dbReference type="EMBL" id="GFR05147.1"/>
    </source>
</evidence>
<name>A0A8X6GIQ5_TRICU</name>
<dbReference type="Proteomes" id="UP000887116">
    <property type="component" value="Unassembled WGS sequence"/>
</dbReference>
<protein>
    <submittedName>
        <fullName evidence="1">Uncharacterized protein</fullName>
    </submittedName>
</protein>
<sequence>MGTAPPTHGFTYGCCIAPFKQALTQKSETAPSQFSFIGQRLRQPDPISKALKKPPPEISPRVAHRILNLGPLECGPPPYWPLNAGQIIKVSPWQCLHRN</sequence>
<proteinExistence type="predicted"/>
<reference evidence="1" key="1">
    <citation type="submission" date="2020-07" db="EMBL/GenBank/DDBJ databases">
        <title>Multicomponent nature underlies the extraordinary mechanical properties of spider dragline silk.</title>
        <authorList>
            <person name="Kono N."/>
            <person name="Nakamura H."/>
            <person name="Mori M."/>
            <person name="Yoshida Y."/>
            <person name="Ohtoshi R."/>
            <person name="Malay A.D."/>
            <person name="Moran D.A.P."/>
            <person name="Tomita M."/>
            <person name="Numata K."/>
            <person name="Arakawa K."/>
        </authorList>
    </citation>
    <scope>NUCLEOTIDE SEQUENCE</scope>
</reference>
<dbReference type="OrthoDB" id="10513531at2759"/>
<keyword evidence="2" id="KW-1185">Reference proteome</keyword>